<dbReference type="AlphaFoldDB" id="A0A136IQM0"/>
<accession>A0A136IQM0</accession>
<protein>
    <recommendedName>
        <fullName evidence="2">Zn(2)-C6 fungal-type domain-containing protein</fullName>
    </recommendedName>
</protein>
<proteinExistence type="predicted"/>
<dbReference type="EMBL" id="KQ964263">
    <property type="protein sequence ID" value="KXJ87213.1"/>
    <property type="molecule type" value="Genomic_DNA"/>
</dbReference>
<gene>
    <name evidence="3" type="ORF">Micbo1qcDRAFT_124941</name>
</gene>
<keyword evidence="1" id="KW-0539">Nucleus</keyword>
<dbReference type="Pfam" id="PF00172">
    <property type="entry name" value="Zn_clus"/>
    <property type="match status" value="1"/>
</dbReference>
<evidence type="ECO:0000259" key="2">
    <source>
        <dbReference type="PROSITE" id="PS50048"/>
    </source>
</evidence>
<dbReference type="PROSITE" id="PS00463">
    <property type="entry name" value="ZN2_CY6_FUNGAL_1"/>
    <property type="match status" value="1"/>
</dbReference>
<evidence type="ECO:0000256" key="1">
    <source>
        <dbReference type="ARBA" id="ARBA00023242"/>
    </source>
</evidence>
<dbReference type="GO" id="GO:0008270">
    <property type="term" value="F:zinc ion binding"/>
    <property type="evidence" value="ECO:0007669"/>
    <property type="project" value="InterPro"/>
</dbReference>
<sequence length="573" mass="63237">MPTPPSEPKARKACINCRKQKMRCTPANGRSDTCRRCHRAGLPCVFVPRANAATLPDLPGLDSRSPEVPDEHFKRDVLGRLRLIEDCLGLSSATPTLGDGETSICETGHETTVSDFADDDMFSDPAMSPLWDALAVLRQTCPAGAVPAPTWRKAAIVQLWSAFHERMPGLHFMPDKELFSSPSPVLLAAILYCSSTRGPPDVAEAAPHYFTVLCTAIAHLSIPGSAVGRVPESLSAASEWAFQTVLGIVLTGLLTEANVRETGLWISVAYRLLLEHAPALGDDSARKWRRLFSGVQIVDLEHASLHLSCPVIPIESPLPVLQSSHGDQLYWLSRMMHAGLSHFTGRRLPTIWSCFTDSDPAPVNDSLTSSLTPVDAAVIRDWARQLDEWLVEFSKGPQGAEQNQKLIFRQYVLHRLVVLSIYHPARGCNLWSRNISPVEQHELLLSAQTTLKLHLHDDTIWSNWDLVMITWAALIVIQGIEGGVGQADDLQNIRVHLAMLKRMTGPNPGLCDKLIARLEQSLQGVQTPQPTTLMHPDEQQQGGQGVDIINDGSLDYSWQIFDHVSLQQFDHIL</sequence>
<dbReference type="Proteomes" id="UP000070501">
    <property type="component" value="Unassembled WGS sequence"/>
</dbReference>
<dbReference type="SUPFAM" id="SSF57701">
    <property type="entry name" value="Zn2/Cys6 DNA-binding domain"/>
    <property type="match status" value="1"/>
</dbReference>
<dbReference type="PROSITE" id="PS50048">
    <property type="entry name" value="ZN2_CY6_FUNGAL_2"/>
    <property type="match status" value="1"/>
</dbReference>
<dbReference type="CDD" id="cd00067">
    <property type="entry name" value="GAL4"/>
    <property type="match status" value="1"/>
</dbReference>
<dbReference type="OrthoDB" id="39175at2759"/>
<evidence type="ECO:0000313" key="4">
    <source>
        <dbReference type="Proteomes" id="UP000070501"/>
    </source>
</evidence>
<dbReference type="InterPro" id="IPR036864">
    <property type="entry name" value="Zn2-C6_fun-type_DNA-bd_sf"/>
</dbReference>
<feature type="domain" description="Zn(2)-C6 fungal-type" evidence="2">
    <location>
        <begin position="13"/>
        <end position="46"/>
    </location>
</feature>
<reference evidence="4" key="1">
    <citation type="submission" date="2016-02" db="EMBL/GenBank/DDBJ databases">
        <title>Draft genome sequence of Microdochium bolleyi, a fungal endophyte of beachgrass.</title>
        <authorList>
            <consortium name="DOE Joint Genome Institute"/>
            <person name="David A.S."/>
            <person name="May G."/>
            <person name="Haridas S."/>
            <person name="Lim J."/>
            <person name="Wang M."/>
            <person name="Labutti K."/>
            <person name="Lipzen A."/>
            <person name="Barry K."/>
            <person name="Grigoriev I.V."/>
        </authorList>
    </citation>
    <scope>NUCLEOTIDE SEQUENCE [LARGE SCALE GENOMIC DNA]</scope>
    <source>
        <strain evidence="4">J235TASD1</strain>
    </source>
</reference>
<dbReference type="InterPro" id="IPR001138">
    <property type="entry name" value="Zn2Cys6_DnaBD"/>
</dbReference>
<organism evidence="3 4">
    <name type="scientific">Microdochium bolleyi</name>
    <dbReference type="NCBI Taxonomy" id="196109"/>
    <lineage>
        <taxon>Eukaryota</taxon>
        <taxon>Fungi</taxon>
        <taxon>Dikarya</taxon>
        <taxon>Ascomycota</taxon>
        <taxon>Pezizomycotina</taxon>
        <taxon>Sordariomycetes</taxon>
        <taxon>Xylariomycetidae</taxon>
        <taxon>Xylariales</taxon>
        <taxon>Microdochiaceae</taxon>
        <taxon>Microdochium</taxon>
    </lineage>
</organism>
<dbReference type="CDD" id="cd12148">
    <property type="entry name" value="fungal_TF_MHR"/>
    <property type="match status" value="1"/>
</dbReference>
<name>A0A136IQM0_9PEZI</name>
<dbReference type="SMART" id="SM00066">
    <property type="entry name" value="GAL4"/>
    <property type="match status" value="1"/>
</dbReference>
<dbReference type="GO" id="GO:0000981">
    <property type="term" value="F:DNA-binding transcription factor activity, RNA polymerase II-specific"/>
    <property type="evidence" value="ECO:0007669"/>
    <property type="project" value="InterPro"/>
</dbReference>
<dbReference type="Gene3D" id="4.10.240.10">
    <property type="entry name" value="Zn(2)-C6 fungal-type DNA-binding domain"/>
    <property type="match status" value="1"/>
</dbReference>
<dbReference type="InParanoid" id="A0A136IQM0"/>
<evidence type="ECO:0000313" key="3">
    <source>
        <dbReference type="EMBL" id="KXJ87213.1"/>
    </source>
</evidence>
<keyword evidence="4" id="KW-1185">Reference proteome</keyword>